<protein>
    <recommendedName>
        <fullName evidence="3">Transcriptional regulator</fullName>
    </recommendedName>
</protein>
<dbReference type="KEGG" id="kphy:AOZ06_08590"/>
<evidence type="ECO:0000313" key="1">
    <source>
        <dbReference type="EMBL" id="ALG06974.1"/>
    </source>
</evidence>
<organism evidence="1 2">
    <name type="scientific">Kibdelosporangium phytohabitans</name>
    <dbReference type="NCBI Taxonomy" id="860235"/>
    <lineage>
        <taxon>Bacteria</taxon>
        <taxon>Bacillati</taxon>
        <taxon>Actinomycetota</taxon>
        <taxon>Actinomycetes</taxon>
        <taxon>Pseudonocardiales</taxon>
        <taxon>Pseudonocardiaceae</taxon>
        <taxon>Kibdelosporangium</taxon>
    </lineage>
</organism>
<dbReference type="SUPFAM" id="SSF48452">
    <property type="entry name" value="TPR-like"/>
    <property type="match status" value="1"/>
</dbReference>
<reference evidence="1 2" key="1">
    <citation type="submission" date="2015-07" db="EMBL/GenBank/DDBJ databases">
        <title>Genome sequencing of Kibdelosporangium phytohabitans.</title>
        <authorList>
            <person name="Qin S."/>
            <person name="Xing K."/>
        </authorList>
    </citation>
    <scope>NUCLEOTIDE SEQUENCE [LARGE SCALE GENOMIC DNA]</scope>
    <source>
        <strain evidence="1 2">KLBMP1111</strain>
    </source>
</reference>
<dbReference type="Proteomes" id="UP000063699">
    <property type="component" value="Chromosome"/>
</dbReference>
<dbReference type="STRING" id="860235.AOZ06_08590"/>
<dbReference type="EMBL" id="CP012752">
    <property type="protein sequence ID" value="ALG06974.1"/>
    <property type="molecule type" value="Genomic_DNA"/>
</dbReference>
<dbReference type="Gene3D" id="1.25.40.10">
    <property type="entry name" value="Tetratricopeptide repeat domain"/>
    <property type="match status" value="1"/>
</dbReference>
<sequence>MDYRSGGGSCVSELLKLMDRVQPMLTAASTEVTREHVYVAVSDLYNLAGWVCFDIGRPSRARVYLTQALALAAHARHDGLTANIFYRLGRICLHHRDPAAALHHFQLGRRTTTGENGEREAAILTVNQAWAHACMGNHAAALRLLRDGEEFLARADPAAVPGWERFFNQNELQAMTGVVHTELARNNGARHAHIAIPALTEAIGGYSDDMARSRTFCHIALATSHLLAGDRAAGVQAGLKALSCTENLASSRVRDRLRPLHQIARRNAAHRCVRELAAQIATKMSRTA</sequence>
<name>A0A0N9HU31_9PSEU</name>
<dbReference type="InterPro" id="IPR011990">
    <property type="entry name" value="TPR-like_helical_dom_sf"/>
</dbReference>
<evidence type="ECO:0008006" key="3">
    <source>
        <dbReference type="Google" id="ProtNLM"/>
    </source>
</evidence>
<evidence type="ECO:0000313" key="2">
    <source>
        <dbReference type="Proteomes" id="UP000063699"/>
    </source>
</evidence>
<keyword evidence="2" id="KW-1185">Reference proteome</keyword>
<proteinExistence type="predicted"/>
<gene>
    <name evidence="1" type="ORF">AOZ06_08590</name>
</gene>
<dbReference type="AlphaFoldDB" id="A0A0N9HU31"/>
<accession>A0A0N9HU31</accession>